<sequence length="425" mass="48186">MLNQAAFETAFGLRVALNCIDETAVRSIDRKTFEGITTYIREQASKETSFNSFGLNVERDLLRAVVGTPNDTARFGNRLAGMDSLVAAARVDIDSLHLLLKRYLEKYEDEGFKSRFPWVDNITEVRDRAKLDVLNGALITQLRARDMSRKWLAVPDLMEWVDVGGFHYSEHAAGAPLPDIHFDTYFDFIRKPSEISVERLKRNRVFVYSAASEQTVQRWPVYKCIYAEVDMEDGTYLLNAGDWYCVDRDFVSRIDAEIGRIPQTALPLIPYRARENENQYNKRLARRLGSACLMDANNIHFGGGRSALEFCDVYTTGGVMIHVKQNRGSAVLSHLFAQATVSATAFLSDADFRDKLNTKLPRAFRLDNPRSRPESGQYEVALVIADAADGDLRLPFFSRVTLRSAQRHLELMGYRLTMTKAPVEP</sequence>
<organism evidence="1 2">
    <name type="scientific">Chondromyces apiculatus DSM 436</name>
    <dbReference type="NCBI Taxonomy" id="1192034"/>
    <lineage>
        <taxon>Bacteria</taxon>
        <taxon>Pseudomonadati</taxon>
        <taxon>Myxococcota</taxon>
        <taxon>Polyangia</taxon>
        <taxon>Polyangiales</taxon>
        <taxon>Polyangiaceae</taxon>
        <taxon>Chondromyces</taxon>
    </lineage>
</organism>
<accession>A0A017T6P9</accession>
<keyword evidence="2" id="KW-1185">Reference proteome</keyword>
<dbReference type="Proteomes" id="UP000019678">
    <property type="component" value="Unassembled WGS sequence"/>
</dbReference>
<dbReference type="NCBIfam" id="TIGR04141">
    <property type="entry name" value="TIGR04141 family sporadically distributed protein"/>
    <property type="match status" value="1"/>
</dbReference>
<comment type="caution">
    <text evidence="1">The sequence shown here is derived from an EMBL/GenBank/DDBJ whole genome shotgun (WGS) entry which is preliminary data.</text>
</comment>
<dbReference type="eggNOG" id="ENOG502Z97J">
    <property type="taxonomic scope" value="Bacteria"/>
</dbReference>
<dbReference type="STRING" id="1192034.CAP_3749"/>
<dbReference type="Pfam" id="PF19614">
    <property type="entry name" value="DUF6119"/>
    <property type="match status" value="1"/>
</dbReference>
<gene>
    <name evidence="1" type="ORF">CAP_3749</name>
</gene>
<evidence type="ECO:0000313" key="1">
    <source>
        <dbReference type="EMBL" id="EYF04938.1"/>
    </source>
</evidence>
<evidence type="ECO:0000313" key="2">
    <source>
        <dbReference type="Proteomes" id="UP000019678"/>
    </source>
</evidence>
<evidence type="ECO:0008006" key="3">
    <source>
        <dbReference type="Google" id="ProtNLM"/>
    </source>
</evidence>
<dbReference type="AlphaFoldDB" id="A0A017T6P9"/>
<protein>
    <recommendedName>
        <fullName evidence="3">Sporadically distributed protein, TIGR04141 family</fullName>
    </recommendedName>
</protein>
<reference evidence="1 2" key="1">
    <citation type="submission" date="2013-05" db="EMBL/GenBank/DDBJ databases">
        <title>Genome assembly of Chondromyces apiculatus DSM 436.</title>
        <authorList>
            <person name="Sharma G."/>
            <person name="Khatri I."/>
            <person name="Kaur C."/>
            <person name="Mayilraj S."/>
            <person name="Subramanian S."/>
        </authorList>
    </citation>
    <scope>NUCLEOTIDE SEQUENCE [LARGE SCALE GENOMIC DNA]</scope>
    <source>
        <strain evidence="1 2">DSM 436</strain>
    </source>
</reference>
<proteinExistence type="predicted"/>
<dbReference type="EMBL" id="ASRX01000028">
    <property type="protein sequence ID" value="EYF04938.1"/>
    <property type="molecule type" value="Genomic_DNA"/>
</dbReference>
<name>A0A017T6P9_9BACT</name>
<dbReference type="InterPro" id="IPR026487">
    <property type="entry name" value="CHP04141"/>
</dbReference>